<evidence type="ECO:0000256" key="1">
    <source>
        <dbReference type="ARBA" id="ARBA00004651"/>
    </source>
</evidence>
<organism evidence="9 10">
    <name type="scientific">Saccharopolyspora endophytica</name>
    <dbReference type="NCBI Taxonomy" id="543886"/>
    <lineage>
        <taxon>Bacteria</taxon>
        <taxon>Bacillati</taxon>
        <taxon>Actinomycetota</taxon>
        <taxon>Actinomycetes</taxon>
        <taxon>Pseudonocardiales</taxon>
        <taxon>Pseudonocardiaceae</taxon>
        <taxon>Saccharopolyspora</taxon>
    </lineage>
</organism>
<feature type="transmembrane region" description="Helical" evidence="7">
    <location>
        <begin position="337"/>
        <end position="355"/>
    </location>
</feature>
<evidence type="ECO:0000256" key="4">
    <source>
        <dbReference type="ARBA" id="ARBA00022692"/>
    </source>
</evidence>
<reference evidence="9 10" key="1">
    <citation type="submission" date="2021-04" db="EMBL/GenBank/DDBJ databases">
        <title>Whole-genome sequencing of Saccharopolyspora endophytica KCTC 19397.</title>
        <authorList>
            <person name="Ay H."/>
            <person name="Saygin H."/>
            <person name="Sahin N."/>
        </authorList>
    </citation>
    <scope>NUCLEOTIDE SEQUENCE [LARGE SCALE GENOMIC DNA]</scope>
    <source>
        <strain evidence="9 10">KCTC 19397</strain>
    </source>
</reference>
<feature type="transmembrane region" description="Helical" evidence="7">
    <location>
        <begin position="376"/>
        <end position="397"/>
    </location>
</feature>
<name>A0ABS5DGZ1_9PSEU</name>
<gene>
    <name evidence="9" type="ORF">KBO27_16495</name>
</gene>
<evidence type="ECO:0000256" key="2">
    <source>
        <dbReference type="ARBA" id="ARBA00022448"/>
    </source>
</evidence>
<proteinExistence type="predicted"/>
<feature type="transmembrane region" description="Helical" evidence="7">
    <location>
        <begin position="118"/>
        <end position="142"/>
    </location>
</feature>
<feature type="transmembrane region" description="Helical" evidence="7">
    <location>
        <begin position="56"/>
        <end position="76"/>
    </location>
</feature>
<feature type="transmembrane region" description="Helical" evidence="7">
    <location>
        <begin position="281"/>
        <end position="300"/>
    </location>
</feature>
<protein>
    <submittedName>
        <fullName evidence="9">MHS family MFS transporter</fullName>
    </submittedName>
</protein>
<dbReference type="InterPro" id="IPR036259">
    <property type="entry name" value="MFS_trans_sf"/>
</dbReference>
<evidence type="ECO:0000256" key="5">
    <source>
        <dbReference type="ARBA" id="ARBA00022989"/>
    </source>
</evidence>
<evidence type="ECO:0000256" key="3">
    <source>
        <dbReference type="ARBA" id="ARBA00022475"/>
    </source>
</evidence>
<dbReference type="CDD" id="cd17369">
    <property type="entry name" value="MFS_ShiA_like"/>
    <property type="match status" value="1"/>
</dbReference>
<evidence type="ECO:0000259" key="8">
    <source>
        <dbReference type="PROSITE" id="PS50850"/>
    </source>
</evidence>
<keyword evidence="2" id="KW-0813">Transport</keyword>
<dbReference type="Gene3D" id="1.20.1250.20">
    <property type="entry name" value="MFS general substrate transporter like domains"/>
    <property type="match status" value="2"/>
</dbReference>
<keyword evidence="4 7" id="KW-0812">Transmembrane</keyword>
<dbReference type="Proteomes" id="UP000674084">
    <property type="component" value="Unassembled WGS sequence"/>
</dbReference>
<comment type="caution">
    <text evidence="9">The sequence shown here is derived from an EMBL/GenBank/DDBJ whole genome shotgun (WGS) entry which is preliminary data.</text>
</comment>
<keyword evidence="3" id="KW-1003">Cell membrane</keyword>
<feature type="transmembrane region" description="Helical" evidence="7">
    <location>
        <begin position="12"/>
        <end position="36"/>
    </location>
</feature>
<feature type="transmembrane region" description="Helical" evidence="7">
    <location>
        <begin position="403"/>
        <end position="423"/>
    </location>
</feature>
<evidence type="ECO:0000313" key="9">
    <source>
        <dbReference type="EMBL" id="MBQ0925558.1"/>
    </source>
</evidence>
<feature type="domain" description="Major facilitator superfamily (MFS) profile" evidence="8">
    <location>
        <begin position="15"/>
        <end position="429"/>
    </location>
</feature>
<comment type="subcellular location">
    <subcellularLocation>
        <location evidence="1">Cell membrane</location>
        <topology evidence="1">Multi-pass membrane protein</topology>
    </subcellularLocation>
</comment>
<feature type="transmembrane region" description="Helical" evidence="7">
    <location>
        <begin position="188"/>
        <end position="207"/>
    </location>
</feature>
<dbReference type="EMBL" id="JAGPXE010000006">
    <property type="protein sequence ID" value="MBQ0925558.1"/>
    <property type="molecule type" value="Genomic_DNA"/>
</dbReference>
<dbReference type="PROSITE" id="PS50850">
    <property type="entry name" value="MFS"/>
    <property type="match status" value="1"/>
</dbReference>
<sequence length="443" mass="46407">MTQQPPPERTSISRIIGASLVGTTIEWYDFFLYGSAAALVFNKLFFPNSDPLTGTLLAFGTYAAGFGARPLGGLVFGHFGDKVGRKRLLVLSLLLMGGATCAMGLLPTYASVGIAAPILLTTLRLVQGFALGGEWGGAVLIVSEHGSPQRRGFWASWPQAGAPGGNLLATGVLAILAAVQSDQAFLDWGWRIPFLLSGVLVMIGLWIRLSVTESPVFLEAAEQAKRNSAVVRAPIARVLRDNWREVLISMGARMGENTTYYVITAFILVYLTGPVGLPKSVGLNAVLIGSIVHFATIPLWGALSDRWGRRPVIILGALGSGAWAFAFFGLLDTASPLVITLATTVGLVLHGAMYGPQAAFFSELFGTQVRYSGASIGYQLASVVAGGLAPLIATALLKGYGTAAPVALYVAAGAALTVIATAVSRETRATGLGSVSEQPRQAV</sequence>
<dbReference type="InterPro" id="IPR005828">
    <property type="entry name" value="MFS_sugar_transport-like"/>
</dbReference>
<dbReference type="SUPFAM" id="SSF103473">
    <property type="entry name" value="MFS general substrate transporter"/>
    <property type="match status" value="1"/>
</dbReference>
<feature type="transmembrane region" description="Helical" evidence="7">
    <location>
        <begin position="258"/>
        <end position="275"/>
    </location>
</feature>
<dbReference type="InterPro" id="IPR020846">
    <property type="entry name" value="MFS_dom"/>
</dbReference>
<feature type="transmembrane region" description="Helical" evidence="7">
    <location>
        <begin position="88"/>
        <end position="106"/>
    </location>
</feature>
<accession>A0ABS5DGZ1</accession>
<keyword evidence="5 7" id="KW-1133">Transmembrane helix</keyword>
<dbReference type="InterPro" id="IPR005829">
    <property type="entry name" value="Sugar_transporter_CS"/>
</dbReference>
<dbReference type="PANTHER" id="PTHR43045:SF1">
    <property type="entry name" value="SHIKIMATE TRANSPORTER"/>
    <property type="match status" value="1"/>
</dbReference>
<evidence type="ECO:0000313" key="10">
    <source>
        <dbReference type="Proteomes" id="UP000674084"/>
    </source>
</evidence>
<evidence type="ECO:0000256" key="7">
    <source>
        <dbReference type="SAM" id="Phobius"/>
    </source>
</evidence>
<feature type="transmembrane region" description="Helical" evidence="7">
    <location>
        <begin position="312"/>
        <end position="331"/>
    </location>
</feature>
<keyword evidence="10" id="KW-1185">Reference proteome</keyword>
<evidence type="ECO:0000256" key="6">
    <source>
        <dbReference type="ARBA" id="ARBA00023136"/>
    </source>
</evidence>
<dbReference type="Pfam" id="PF00083">
    <property type="entry name" value="Sugar_tr"/>
    <property type="match status" value="1"/>
</dbReference>
<keyword evidence="6 7" id="KW-0472">Membrane</keyword>
<dbReference type="PANTHER" id="PTHR43045">
    <property type="entry name" value="SHIKIMATE TRANSPORTER"/>
    <property type="match status" value="1"/>
</dbReference>
<feature type="transmembrane region" description="Helical" evidence="7">
    <location>
        <begin position="154"/>
        <end position="176"/>
    </location>
</feature>
<dbReference type="RefSeq" id="WP_210970878.1">
    <property type="nucleotide sequence ID" value="NZ_JAGPXE010000006.1"/>
</dbReference>
<dbReference type="PROSITE" id="PS00217">
    <property type="entry name" value="SUGAR_TRANSPORT_2"/>
    <property type="match status" value="1"/>
</dbReference>